<dbReference type="PROSITE" id="PS51257">
    <property type="entry name" value="PROKAR_LIPOPROTEIN"/>
    <property type="match status" value="1"/>
</dbReference>
<sequence>MFPRLAVLLRGRGPSCSAACSSLSSGCGSRVEHDRRHRRFTVTPGGGAGTRECAVLQYRFTGEKEVELMSTYVPEAFRSQGVAALLTQAAMNFLVEENLKAHVSCWYIKKYIEDHPLQHYKDLIIT</sequence>
<dbReference type="EMBL" id="JAUPFM010000013">
    <property type="protein sequence ID" value="KAK2833011.1"/>
    <property type="molecule type" value="Genomic_DNA"/>
</dbReference>
<evidence type="ECO:0000313" key="5">
    <source>
        <dbReference type="EMBL" id="KAK2833011.1"/>
    </source>
</evidence>
<organism evidence="5 6">
    <name type="scientific">Channa striata</name>
    <name type="common">Snakehead murrel</name>
    <name type="synonym">Ophicephalus striatus</name>
    <dbReference type="NCBI Taxonomy" id="64152"/>
    <lineage>
        <taxon>Eukaryota</taxon>
        <taxon>Metazoa</taxon>
        <taxon>Chordata</taxon>
        <taxon>Craniata</taxon>
        <taxon>Vertebrata</taxon>
        <taxon>Euteleostomi</taxon>
        <taxon>Actinopterygii</taxon>
        <taxon>Neopterygii</taxon>
        <taxon>Teleostei</taxon>
        <taxon>Neoteleostei</taxon>
        <taxon>Acanthomorphata</taxon>
        <taxon>Anabantaria</taxon>
        <taxon>Anabantiformes</taxon>
        <taxon>Channoidei</taxon>
        <taxon>Channidae</taxon>
        <taxon>Channa</taxon>
    </lineage>
</organism>
<dbReference type="InterPro" id="IPR016181">
    <property type="entry name" value="Acyl_CoA_acyltransferase"/>
</dbReference>
<dbReference type="Pfam" id="PF14542">
    <property type="entry name" value="Acetyltransf_CG"/>
    <property type="match status" value="1"/>
</dbReference>
<protein>
    <recommendedName>
        <fullName evidence="2">Protein NATD1</fullName>
    </recommendedName>
    <alternativeName>
        <fullName evidence="3">N-acetyltransferase domain-containing protein 1</fullName>
    </alternativeName>
</protein>
<evidence type="ECO:0000313" key="6">
    <source>
        <dbReference type="Proteomes" id="UP001187415"/>
    </source>
</evidence>
<accession>A0AA88MA74</accession>
<dbReference type="SUPFAM" id="SSF55729">
    <property type="entry name" value="Acyl-CoA N-acyltransferases (Nat)"/>
    <property type="match status" value="1"/>
</dbReference>
<dbReference type="PANTHER" id="PTHR31435:SF9">
    <property type="entry name" value="PROTEIN NATD1"/>
    <property type="match status" value="1"/>
</dbReference>
<evidence type="ECO:0000259" key="4">
    <source>
        <dbReference type="PROSITE" id="PS51729"/>
    </source>
</evidence>
<dbReference type="InterPro" id="IPR045057">
    <property type="entry name" value="Gcn5-rel_NAT"/>
</dbReference>
<evidence type="ECO:0000256" key="1">
    <source>
        <dbReference type="ARBA" id="ARBA00006233"/>
    </source>
</evidence>
<dbReference type="PANTHER" id="PTHR31435">
    <property type="entry name" value="PROTEIN NATD1"/>
    <property type="match status" value="1"/>
</dbReference>
<dbReference type="InterPro" id="IPR031165">
    <property type="entry name" value="GNAT_YJDJ"/>
</dbReference>
<comment type="similarity">
    <text evidence="1">Belongs to the NATD1 family.</text>
</comment>
<dbReference type="Gene3D" id="3.40.630.30">
    <property type="match status" value="1"/>
</dbReference>
<name>A0AA88MA74_CHASR</name>
<evidence type="ECO:0000256" key="2">
    <source>
        <dbReference type="ARBA" id="ARBA00020243"/>
    </source>
</evidence>
<reference evidence="5" key="1">
    <citation type="submission" date="2023-07" db="EMBL/GenBank/DDBJ databases">
        <title>Chromosome-level Genome Assembly of Striped Snakehead (Channa striata).</title>
        <authorList>
            <person name="Liu H."/>
        </authorList>
    </citation>
    <scope>NUCLEOTIDE SEQUENCE</scope>
    <source>
        <strain evidence="5">Gz</strain>
        <tissue evidence="5">Muscle</tissue>
    </source>
</reference>
<keyword evidence="6" id="KW-1185">Reference proteome</keyword>
<gene>
    <name evidence="5" type="ORF">Q5P01_016900</name>
</gene>
<dbReference type="Proteomes" id="UP001187415">
    <property type="component" value="Unassembled WGS sequence"/>
</dbReference>
<evidence type="ECO:0000256" key="3">
    <source>
        <dbReference type="ARBA" id="ARBA00031876"/>
    </source>
</evidence>
<comment type="caution">
    <text evidence="5">The sequence shown here is derived from an EMBL/GenBank/DDBJ whole genome shotgun (WGS) entry which is preliminary data.</text>
</comment>
<dbReference type="PROSITE" id="PS51729">
    <property type="entry name" value="GNAT_YJDJ"/>
    <property type="match status" value="1"/>
</dbReference>
<proteinExistence type="inferred from homology"/>
<feature type="domain" description="N-acetyltransferase" evidence="4">
    <location>
        <begin position="32"/>
        <end position="125"/>
    </location>
</feature>
<dbReference type="AlphaFoldDB" id="A0AA88MA74"/>